<dbReference type="Pfam" id="PF00293">
    <property type="entry name" value="NUDIX"/>
    <property type="match status" value="1"/>
</dbReference>
<gene>
    <name evidence="2" type="ORF">MJB10_07090</name>
</gene>
<feature type="domain" description="Nudix hydrolase" evidence="1">
    <location>
        <begin position="3"/>
        <end position="134"/>
    </location>
</feature>
<dbReference type="Proteomes" id="UP001304650">
    <property type="component" value="Chromosome"/>
</dbReference>
<dbReference type="Gene3D" id="3.90.79.10">
    <property type="entry name" value="Nucleoside Triphosphate Pyrophosphohydrolase"/>
    <property type="match status" value="1"/>
</dbReference>
<dbReference type="AlphaFoldDB" id="A0AA96RLN3"/>
<dbReference type="InterPro" id="IPR015797">
    <property type="entry name" value="NUDIX_hydrolase-like_dom_sf"/>
</dbReference>
<dbReference type="EMBL" id="CP130319">
    <property type="protein sequence ID" value="WNR45860.1"/>
    <property type="molecule type" value="Genomic_DNA"/>
</dbReference>
<dbReference type="PROSITE" id="PS51462">
    <property type="entry name" value="NUDIX"/>
    <property type="match status" value="1"/>
</dbReference>
<organism evidence="2 3">
    <name type="scientific">Paenibacillus roseopurpureus</name>
    <dbReference type="NCBI Taxonomy" id="2918901"/>
    <lineage>
        <taxon>Bacteria</taxon>
        <taxon>Bacillati</taxon>
        <taxon>Bacillota</taxon>
        <taxon>Bacilli</taxon>
        <taxon>Bacillales</taxon>
        <taxon>Paenibacillaceae</taxon>
        <taxon>Paenibacillus</taxon>
    </lineage>
</organism>
<accession>A0AA96RLN3</accession>
<keyword evidence="3" id="KW-1185">Reference proteome</keyword>
<protein>
    <submittedName>
        <fullName evidence="2">NUDIX hydrolase</fullName>
        <ecNumber evidence="2">3.6.-.-</ecNumber>
    </submittedName>
</protein>
<reference evidence="2" key="1">
    <citation type="submission" date="2022-02" db="EMBL/GenBank/DDBJ databases">
        <title>Paenibacillus sp. MBLB1832 Whole Genome Shotgun Sequencing.</title>
        <authorList>
            <person name="Hwang C.Y."/>
            <person name="Cho E.-S."/>
            <person name="Seo M.-J."/>
        </authorList>
    </citation>
    <scope>NUCLEOTIDE SEQUENCE</scope>
    <source>
        <strain evidence="2">MBLB1832</strain>
    </source>
</reference>
<proteinExistence type="predicted"/>
<evidence type="ECO:0000313" key="3">
    <source>
        <dbReference type="Proteomes" id="UP001304650"/>
    </source>
</evidence>
<keyword evidence="2" id="KW-0378">Hydrolase</keyword>
<dbReference type="KEGG" id="proo:MJB10_07090"/>
<dbReference type="GO" id="GO:0016787">
    <property type="term" value="F:hydrolase activity"/>
    <property type="evidence" value="ECO:0007669"/>
    <property type="project" value="UniProtKB-KW"/>
</dbReference>
<sequence length="169" mass="19492">MITLRMMSTALLWNEKDELLMMKRALTRTLSPGLWAAIGGHLEPHEISLPRVACLREIREETGIEQNEIADLRLQYVLLRLNGQEVRQQFFYIGTTTVDPRIETSEGELHWIPRADVLNRPMPYIFRCLLQHYFTAGHTEHPWVGSAGLDQLTGDPTVHWNPLLDPLQI</sequence>
<dbReference type="EC" id="3.6.-.-" evidence="2"/>
<evidence type="ECO:0000259" key="1">
    <source>
        <dbReference type="PROSITE" id="PS51462"/>
    </source>
</evidence>
<dbReference type="InterPro" id="IPR000086">
    <property type="entry name" value="NUDIX_hydrolase_dom"/>
</dbReference>
<dbReference type="RefSeq" id="WP_314802977.1">
    <property type="nucleotide sequence ID" value="NZ_CP130319.1"/>
</dbReference>
<dbReference type="SUPFAM" id="SSF55811">
    <property type="entry name" value="Nudix"/>
    <property type="match status" value="1"/>
</dbReference>
<name>A0AA96RLN3_9BACL</name>
<evidence type="ECO:0000313" key="2">
    <source>
        <dbReference type="EMBL" id="WNR45860.1"/>
    </source>
</evidence>